<keyword evidence="2" id="KW-1133">Transmembrane helix</keyword>
<reference evidence="4 5" key="1">
    <citation type="submission" date="2019-03" db="EMBL/GenBank/DDBJ databases">
        <title>Single cell metagenomics reveals metabolic interactions within the superorganism composed of flagellate Streblomastix strix and complex community of Bacteroidetes bacteria on its surface.</title>
        <authorList>
            <person name="Treitli S.C."/>
            <person name="Kolisko M."/>
            <person name="Husnik F."/>
            <person name="Keeling P."/>
            <person name="Hampl V."/>
        </authorList>
    </citation>
    <scope>NUCLEOTIDE SEQUENCE [LARGE SCALE GENOMIC DNA]</scope>
    <source>
        <strain evidence="4">ST1C</strain>
    </source>
</reference>
<dbReference type="PANTHER" id="PTHR31600">
    <property type="entry name" value="TINY MACROCYSTS PROTEIN B-RELATED"/>
    <property type="match status" value="1"/>
</dbReference>
<dbReference type="Pfam" id="PF25474">
    <property type="entry name" value="TPR_TmcB"/>
    <property type="match status" value="1"/>
</dbReference>
<feature type="non-terminal residue" evidence="4">
    <location>
        <position position="694"/>
    </location>
</feature>
<feature type="transmembrane region" description="Helical" evidence="2">
    <location>
        <begin position="54"/>
        <end position="72"/>
    </location>
</feature>
<feature type="compositionally biased region" description="Basic residues" evidence="1">
    <location>
        <begin position="646"/>
        <end position="655"/>
    </location>
</feature>
<dbReference type="OrthoDB" id="60033at2759"/>
<organism evidence="4 5">
    <name type="scientific">Streblomastix strix</name>
    <dbReference type="NCBI Taxonomy" id="222440"/>
    <lineage>
        <taxon>Eukaryota</taxon>
        <taxon>Metamonada</taxon>
        <taxon>Preaxostyla</taxon>
        <taxon>Oxymonadida</taxon>
        <taxon>Streblomastigidae</taxon>
        <taxon>Streblomastix</taxon>
    </lineage>
</organism>
<accession>A0A5J4UBY9</accession>
<keyword evidence="2" id="KW-0812">Transmembrane</keyword>
<feature type="transmembrane region" description="Helical" evidence="2">
    <location>
        <begin position="102"/>
        <end position="127"/>
    </location>
</feature>
<keyword evidence="2" id="KW-0472">Membrane</keyword>
<feature type="compositionally biased region" description="Polar residues" evidence="1">
    <location>
        <begin position="388"/>
        <end position="404"/>
    </location>
</feature>
<dbReference type="AlphaFoldDB" id="A0A5J4UBY9"/>
<feature type="transmembrane region" description="Helical" evidence="2">
    <location>
        <begin position="327"/>
        <end position="348"/>
    </location>
</feature>
<feature type="transmembrane region" description="Helical" evidence="2">
    <location>
        <begin position="295"/>
        <end position="315"/>
    </location>
</feature>
<feature type="compositionally biased region" description="Polar residues" evidence="1">
    <location>
        <begin position="629"/>
        <end position="641"/>
    </location>
</feature>
<feature type="transmembrane region" description="Helical" evidence="2">
    <location>
        <begin position="196"/>
        <end position="224"/>
    </location>
</feature>
<feature type="region of interest" description="Disordered" evidence="1">
    <location>
        <begin position="1"/>
        <end position="23"/>
    </location>
</feature>
<dbReference type="InterPro" id="IPR052994">
    <property type="entry name" value="Tiny_macrocysts_regulators"/>
</dbReference>
<feature type="compositionally biased region" description="Polar residues" evidence="1">
    <location>
        <begin position="8"/>
        <end position="18"/>
    </location>
</feature>
<evidence type="ECO:0000313" key="4">
    <source>
        <dbReference type="EMBL" id="KAA6367125.1"/>
    </source>
</evidence>
<evidence type="ECO:0000259" key="3">
    <source>
        <dbReference type="Pfam" id="PF25474"/>
    </source>
</evidence>
<feature type="domain" description="TmcB/TmcC TPR repeats" evidence="3">
    <location>
        <begin position="510"/>
        <end position="615"/>
    </location>
</feature>
<dbReference type="Proteomes" id="UP000324800">
    <property type="component" value="Unassembled WGS sequence"/>
</dbReference>
<feature type="transmembrane region" description="Helical" evidence="2">
    <location>
        <begin position="264"/>
        <end position="283"/>
    </location>
</feature>
<dbReference type="EMBL" id="SNRW01018656">
    <property type="protein sequence ID" value="KAA6367125.1"/>
    <property type="molecule type" value="Genomic_DNA"/>
</dbReference>
<dbReference type="PANTHER" id="PTHR31600:SF2">
    <property type="entry name" value="GAMETE ENRICHED GENE 10 PROTEIN-RELATED"/>
    <property type="match status" value="1"/>
</dbReference>
<protein>
    <recommendedName>
        <fullName evidence="3">TmcB/TmcC TPR repeats domain-containing protein</fullName>
    </recommendedName>
</protein>
<sequence length="694" mass="78887">MSGDDSKSVSSQGSTLTQGGREGQEQVPKFLEIFFAQMFPLYPQKKKSSSALQLILWTLFNIIFLTFCLFRIDLSTYKQTVLSKIINFVDFSSLGLILGQNLLFLVSVCVLIVFGTFIMQIITAIFYKELIASQPWVISLTRGLVNILLRVLFIPIISTAITSFDCYSEQYVSEAGEEITQSYWRADNSLICFSSIYQYISFALSLIILVFLFIYSAVVNLLIFNHNPKNGGLFSCPNGVFNLLQGIFVFGIVFSQRLLYGWQFWRGVVGVLVPGILIIMIVIQNPYYSFWSNYLAAIPWIIFGVMRLFLEIGYAIEEAIHSIVPQILFLIIGLIVTVIGVVLFYLLMRMFEGRKWLLTSQGLPLVDFEDIEALNDQSQDNSLQQSNKQPLQQKAKNQSRNCQSLPKLKDPLDIEIRLRFLQIKELRDRSYLNYANYIYTRVLKQHMKCAVLQFHYGAFLQYYCKNYMKTQSVYKLARQSNPSIPLRFILHCKTKEGGGNQNGQSGGSEIGSIAFTAKAQQAELLHEAAKSGMLEFFENLTSLRINFDLIYPQLKVIVESEAKSRKCYEELISMQSQNTMILRNYARLLLDIYKDEDTAEIILQRAEMIEDAQQEEPGLESRTDPADGQDQSNLNLVSSGGDQKKKTSKKNKKKKEQGTNVISELQGGNSGQDVALHRLIIILILISHTIAIMS</sequence>
<gene>
    <name evidence="4" type="ORF">EZS28_037348</name>
</gene>
<feature type="transmembrane region" description="Helical" evidence="2">
    <location>
        <begin position="147"/>
        <end position="164"/>
    </location>
</feature>
<feature type="region of interest" description="Disordered" evidence="1">
    <location>
        <begin position="382"/>
        <end position="404"/>
    </location>
</feature>
<evidence type="ECO:0000313" key="5">
    <source>
        <dbReference type="Proteomes" id="UP000324800"/>
    </source>
</evidence>
<evidence type="ECO:0000256" key="1">
    <source>
        <dbReference type="SAM" id="MobiDB-lite"/>
    </source>
</evidence>
<comment type="caution">
    <text evidence="4">The sequence shown here is derived from an EMBL/GenBank/DDBJ whole genome shotgun (WGS) entry which is preliminary data.</text>
</comment>
<name>A0A5J4UBY9_9EUKA</name>
<feature type="transmembrane region" description="Helical" evidence="2">
    <location>
        <begin position="236"/>
        <end position="258"/>
    </location>
</feature>
<feature type="region of interest" description="Disordered" evidence="1">
    <location>
        <begin position="613"/>
        <end position="667"/>
    </location>
</feature>
<proteinExistence type="predicted"/>
<feature type="compositionally biased region" description="Polar residues" evidence="1">
    <location>
        <begin position="658"/>
        <end position="667"/>
    </location>
</feature>
<evidence type="ECO:0000256" key="2">
    <source>
        <dbReference type="SAM" id="Phobius"/>
    </source>
</evidence>
<dbReference type="InterPro" id="IPR057352">
    <property type="entry name" value="TPR_TmcB/C"/>
</dbReference>